<dbReference type="EMBL" id="QFCR01000010">
    <property type="protein sequence ID" value="TNK90384.1"/>
    <property type="molecule type" value="Genomic_DNA"/>
</dbReference>
<keyword evidence="5" id="KW-0862">Zinc</keyword>
<dbReference type="PANTHER" id="PTHR43808">
    <property type="entry name" value="ACETYLORNITHINE DEACETYLASE"/>
    <property type="match status" value="1"/>
</dbReference>
<dbReference type="Proteomes" id="UP000313312">
    <property type="component" value="Unassembled WGS sequence"/>
</dbReference>
<dbReference type="GO" id="GO:0046872">
    <property type="term" value="F:metal ion binding"/>
    <property type="evidence" value="ECO:0007669"/>
    <property type="project" value="UniProtKB-KW"/>
</dbReference>
<dbReference type="Gene3D" id="3.40.630.10">
    <property type="entry name" value="Zn peptidases"/>
    <property type="match status" value="1"/>
</dbReference>
<proteinExistence type="inferred from homology"/>
<reference evidence="7 8" key="1">
    <citation type="submission" date="2018-05" db="EMBL/GenBank/DDBJ databases">
        <title>Lactobacillus sanfranciscensis Ah4 draft denome sequence.</title>
        <authorList>
            <person name="Zhang G."/>
        </authorList>
    </citation>
    <scope>NUCLEOTIDE SEQUENCE [LARGE SCALE GENOMIC DNA]</scope>
    <source>
        <strain evidence="7 8">Ah4</strain>
    </source>
</reference>
<evidence type="ECO:0000313" key="7">
    <source>
        <dbReference type="EMBL" id="TNK90384.1"/>
    </source>
</evidence>
<dbReference type="Pfam" id="PF01546">
    <property type="entry name" value="Peptidase_M20"/>
    <property type="match status" value="1"/>
</dbReference>
<feature type="domain" description="Peptidase M20 dimerisation" evidence="6">
    <location>
        <begin position="123"/>
        <end position="209"/>
    </location>
</feature>
<dbReference type="SUPFAM" id="SSF53187">
    <property type="entry name" value="Zn-dependent exopeptidases"/>
    <property type="match status" value="1"/>
</dbReference>
<protein>
    <recommendedName>
        <fullName evidence="6">Peptidase M20 dimerisation domain-containing protein</fullName>
    </recommendedName>
</protein>
<gene>
    <name evidence="7" type="ORF">DID87_04065</name>
</gene>
<accession>A0A5C4TJT6</accession>
<dbReference type="InterPro" id="IPR036264">
    <property type="entry name" value="Bact_exopeptidase_dim_dom"/>
</dbReference>
<dbReference type="PANTHER" id="PTHR43808:SF8">
    <property type="entry name" value="PEPTIDASE M20 DIMERISATION DOMAIN-CONTAINING PROTEIN"/>
    <property type="match status" value="1"/>
</dbReference>
<evidence type="ECO:0000256" key="4">
    <source>
        <dbReference type="ARBA" id="ARBA00022801"/>
    </source>
</evidence>
<dbReference type="PROSITE" id="PS00758">
    <property type="entry name" value="ARGE_DAPE_CPG2_1"/>
    <property type="match status" value="1"/>
</dbReference>
<comment type="cofactor">
    <cofactor evidence="1">
        <name>Zn(2+)</name>
        <dbReference type="ChEBI" id="CHEBI:29105"/>
    </cofactor>
</comment>
<dbReference type="InterPro" id="IPR050072">
    <property type="entry name" value="Peptidase_M20A"/>
</dbReference>
<dbReference type="InterPro" id="IPR002933">
    <property type="entry name" value="Peptidase_M20"/>
</dbReference>
<evidence type="ECO:0000313" key="8">
    <source>
        <dbReference type="Proteomes" id="UP000313312"/>
    </source>
</evidence>
<keyword evidence="3" id="KW-0479">Metal-binding</keyword>
<keyword evidence="4" id="KW-0378">Hydrolase</keyword>
<dbReference type="InterPro" id="IPR011650">
    <property type="entry name" value="Peptidase_M20_dimer"/>
</dbReference>
<dbReference type="GO" id="GO:0016787">
    <property type="term" value="F:hydrolase activity"/>
    <property type="evidence" value="ECO:0007669"/>
    <property type="project" value="UniProtKB-KW"/>
</dbReference>
<dbReference type="Pfam" id="PF07687">
    <property type="entry name" value="M20_dimer"/>
    <property type="match status" value="1"/>
</dbReference>
<evidence type="ECO:0000256" key="2">
    <source>
        <dbReference type="ARBA" id="ARBA00006247"/>
    </source>
</evidence>
<sequence>MPPHRANLVAEIGNGHPVLAFSGHEDVVDAVGDWNTEPFQLTGKYGKLYGRGTCDMKSGVAAMIIAMIELKQSEMPFKGTIRLLITLGEEVGEFGAEQLTEQGFMDDVDGLIIGEPTGYKICYAHKGSLDIKLKAMGKIAHSSMPDLGNNALQNMLDLVTLINQEIGDTEIVDPETGKFLFNFTVMQGENQVNSIPGTTEVQLNSRTLMTLAIKK</sequence>
<dbReference type="PROSITE" id="PS00759">
    <property type="entry name" value="ARGE_DAPE_CPG2_2"/>
    <property type="match status" value="1"/>
</dbReference>
<evidence type="ECO:0000256" key="5">
    <source>
        <dbReference type="ARBA" id="ARBA00022833"/>
    </source>
</evidence>
<dbReference type="AlphaFoldDB" id="A0A5C4TJT6"/>
<dbReference type="InterPro" id="IPR001261">
    <property type="entry name" value="ArgE/DapE_CS"/>
</dbReference>
<comment type="similarity">
    <text evidence="2">Belongs to the peptidase M20A family.</text>
</comment>
<evidence type="ECO:0000256" key="1">
    <source>
        <dbReference type="ARBA" id="ARBA00001947"/>
    </source>
</evidence>
<name>A0A5C4TJT6_FRUSA</name>
<evidence type="ECO:0000256" key="3">
    <source>
        <dbReference type="ARBA" id="ARBA00022723"/>
    </source>
</evidence>
<dbReference type="Gene3D" id="3.30.70.360">
    <property type="match status" value="1"/>
</dbReference>
<comment type="caution">
    <text evidence="7">The sequence shown here is derived from an EMBL/GenBank/DDBJ whole genome shotgun (WGS) entry which is preliminary data.</text>
</comment>
<evidence type="ECO:0000259" key="6">
    <source>
        <dbReference type="Pfam" id="PF07687"/>
    </source>
</evidence>
<dbReference type="SUPFAM" id="SSF55031">
    <property type="entry name" value="Bacterial exopeptidase dimerisation domain"/>
    <property type="match status" value="1"/>
</dbReference>
<organism evidence="7 8">
    <name type="scientific">Fructilactobacillus sanfranciscensis</name>
    <name type="common">Lactobacillus sanfranciscensis</name>
    <dbReference type="NCBI Taxonomy" id="1625"/>
    <lineage>
        <taxon>Bacteria</taxon>
        <taxon>Bacillati</taxon>
        <taxon>Bacillota</taxon>
        <taxon>Bacilli</taxon>
        <taxon>Lactobacillales</taxon>
        <taxon>Lactobacillaceae</taxon>
        <taxon>Fructilactobacillus</taxon>
    </lineage>
</organism>